<accession>A0A3G6M4K2</accession>
<dbReference type="Proteomes" id="UP000255224">
    <property type="component" value="Unassembled WGS sequence"/>
</dbReference>
<dbReference type="RefSeq" id="WP_123880271.1">
    <property type="nucleotide sequence ID" value="NZ_CP033920.1"/>
</dbReference>
<reference evidence="2 3" key="1">
    <citation type="submission" date="2018-06" db="EMBL/GenBank/DDBJ databases">
        <authorList>
            <consortium name="Pathogen Informatics"/>
            <person name="Doyle S."/>
        </authorList>
    </citation>
    <scope>NUCLEOTIDE SEQUENCE [LARGE SCALE GENOMIC DNA]</scope>
    <source>
        <strain evidence="2 3">NCTC13533</strain>
    </source>
</reference>
<evidence type="ECO:0000313" key="2">
    <source>
        <dbReference type="EMBL" id="STC95730.1"/>
    </source>
</evidence>
<dbReference type="Proteomes" id="UP000273270">
    <property type="component" value="Chromosome"/>
</dbReference>
<dbReference type="KEGG" id="ccau:EG346_17075"/>
<protein>
    <submittedName>
        <fullName evidence="2">Uncharacterized protein</fullName>
    </submittedName>
</protein>
<dbReference type="OrthoDB" id="9878282at2"/>
<reference evidence="1" key="2">
    <citation type="submission" date="2018-11" db="EMBL/GenBank/DDBJ databases">
        <title>Proposal to divide the Flavobacteriaceae and reorganize its genera based on Amino Acid Identity values calculated from whole genome sequences.</title>
        <authorList>
            <person name="Nicholson A.C."/>
            <person name="Gulvik C.A."/>
            <person name="Whitney A.M."/>
            <person name="Humrighouse B.W."/>
            <person name="Bell M."/>
            <person name="Holmes B."/>
            <person name="Steigerwalt A."/>
            <person name="Villarma A."/>
            <person name="Sheth M."/>
            <person name="Batra D."/>
            <person name="Pryor J."/>
            <person name="Bernardet J.-F."/>
            <person name="Hugo C."/>
            <person name="Kampfer P."/>
            <person name="Newman J."/>
            <person name="Mcquiston J.R."/>
        </authorList>
    </citation>
    <scope>NUCLEOTIDE SEQUENCE [LARGE SCALE GENOMIC DNA]</scope>
    <source>
        <strain evidence="1">G0188</strain>
    </source>
</reference>
<sequence length="102" mass="11520">MQTLTSLSNILSGHVFISEITPDTNEIEISIGDFMIAGEVEFNGYVIPKDYECNVPAEYVVLSQKIYPTTLFDEEGDEIELSKSDIDVINAWFQQIKLDVQI</sequence>
<evidence type="ECO:0000313" key="3">
    <source>
        <dbReference type="Proteomes" id="UP000255224"/>
    </source>
</evidence>
<evidence type="ECO:0000313" key="4">
    <source>
        <dbReference type="Proteomes" id="UP000273270"/>
    </source>
</evidence>
<dbReference type="EMBL" id="UFVQ01000003">
    <property type="protein sequence ID" value="STC95730.1"/>
    <property type="molecule type" value="Genomic_DNA"/>
</dbReference>
<evidence type="ECO:0000313" key="1">
    <source>
        <dbReference type="EMBL" id="AZA49787.1"/>
    </source>
</evidence>
<name>A0A376DUA3_CHRCU</name>
<dbReference type="EMBL" id="CP033920">
    <property type="protein sequence ID" value="AZA49787.1"/>
    <property type="molecule type" value="Genomic_DNA"/>
</dbReference>
<reference evidence="4" key="3">
    <citation type="submission" date="2018-11" db="EMBL/GenBank/DDBJ databases">
        <title>Proposal to divide the Flavobacteriaceae and reorganize its genera based on Amino Acid Identity values calculated from whole genome sequences.</title>
        <authorList>
            <person name="Nicholson A.C."/>
            <person name="Gulvik C.A."/>
            <person name="Whitney A.M."/>
            <person name="Humrighouse B.W."/>
            <person name="Bell M."/>
            <person name="Holmes B."/>
            <person name="Steigerwalt A.G."/>
            <person name="Villarma A."/>
            <person name="Sheth M."/>
            <person name="Batra D."/>
            <person name="Pryor J."/>
            <person name="Bernardet J.-F."/>
            <person name="Hugo C."/>
            <person name="Kampfer P."/>
            <person name="Newman J."/>
            <person name="McQuiston J.R."/>
        </authorList>
    </citation>
    <scope>NUCLEOTIDE SEQUENCE [LARGE SCALE GENOMIC DNA]</scope>
    <source>
        <strain evidence="4">G0188</strain>
    </source>
</reference>
<keyword evidence="4" id="KW-1185">Reference proteome</keyword>
<gene>
    <name evidence="1" type="ORF">EG346_17075</name>
    <name evidence="2" type="ORF">NCTC13533_01973</name>
</gene>
<accession>A0A376DUA3</accession>
<dbReference type="AlphaFoldDB" id="A0A376DUA3"/>
<proteinExistence type="predicted"/>
<organism evidence="2 3">
    <name type="scientific">Chryseobacterium carnipullorum</name>
    <dbReference type="NCBI Taxonomy" id="1124835"/>
    <lineage>
        <taxon>Bacteria</taxon>
        <taxon>Pseudomonadati</taxon>
        <taxon>Bacteroidota</taxon>
        <taxon>Flavobacteriia</taxon>
        <taxon>Flavobacteriales</taxon>
        <taxon>Weeksellaceae</taxon>
        <taxon>Chryseobacterium group</taxon>
        <taxon>Chryseobacterium</taxon>
    </lineage>
</organism>